<sequence>MARPKARHKNVKQLFTLPPLMKARLDAQAAYETESQDEEVPSAVIIRAGLAMYFREHPLPDGYFKKYIESIEDEEERRKLLELLEKQAGNDIYKP</sequence>
<gene>
    <name evidence="1" type="ORF">SAMN04488025_12538</name>
</gene>
<name>A0A1I2QPY1_9BACL</name>
<reference evidence="1 2" key="1">
    <citation type="submission" date="2016-10" db="EMBL/GenBank/DDBJ databases">
        <authorList>
            <person name="de Groot N.N."/>
        </authorList>
    </citation>
    <scope>NUCLEOTIDE SEQUENCE [LARGE SCALE GENOMIC DNA]</scope>
    <source>
        <strain evidence="1 2">DSM 44945</strain>
    </source>
</reference>
<evidence type="ECO:0000313" key="2">
    <source>
        <dbReference type="Proteomes" id="UP000198661"/>
    </source>
</evidence>
<accession>A0A1I2QPY1</accession>
<dbReference type="AlphaFoldDB" id="A0A1I2QPY1"/>
<protein>
    <submittedName>
        <fullName evidence="1">Uncharacterized protein</fullName>
    </submittedName>
</protein>
<dbReference type="RefSeq" id="WP_092039720.1">
    <property type="nucleotide sequence ID" value="NZ_FOOK01000025.1"/>
</dbReference>
<evidence type="ECO:0000313" key="1">
    <source>
        <dbReference type="EMBL" id="SFG30394.1"/>
    </source>
</evidence>
<proteinExistence type="predicted"/>
<dbReference type="EMBL" id="FOOK01000025">
    <property type="protein sequence ID" value="SFG30394.1"/>
    <property type="molecule type" value="Genomic_DNA"/>
</dbReference>
<organism evidence="1 2">
    <name type="scientific">Planifilum fulgidum</name>
    <dbReference type="NCBI Taxonomy" id="201973"/>
    <lineage>
        <taxon>Bacteria</taxon>
        <taxon>Bacillati</taxon>
        <taxon>Bacillota</taxon>
        <taxon>Bacilli</taxon>
        <taxon>Bacillales</taxon>
        <taxon>Thermoactinomycetaceae</taxon>
        <taxon>Planifilum</taxon>
    </lineage>
</organism>
<dbReference type="Proteomes" id="UP000198661">
    <property type="component" value="Unassembled WGS sequence"/>
</dbReference>
<keyword evidence="2" id="KW-1185">Reference proteome</keyword>